<dbReference type="RefSeq" id="WP_077929663.1">
    <property type="nucleotide sequence ID" value="NZ_CP014687.1"/>
</dbReference>
<protein>
    <recommendedName>
        <fullName evidence="3">Transglycosylase SLT domain-containing protein</fullName>
    </recommendedName>
</protein>
<dbReference type="EMBL" id="CP014687">
    <property type="protein sequence ID" value="AQT03713.1"/>
    <property type="molecule type" value="Genomic_DNA"/>
</dbReference>
<evidence type="ECO:0000313" key="1">
    <source>
        <dbReference type="EMBL" id="AQT03713.1"/>
    </source>
</evidence>
<dbReference type="SUPFAM" id="SSF53955">
    <property type="entry name" value="Lysozyme-like"/>
    <property type="match status" value="1"/>
</dbReference>
<dbReference type="Gene3D" id="1.10.530.10">
    <property type="match status" value="1"/>
</dbReference>
<evidence type="ECO:0000313" key="2">
    <source>
        <dbReference type="Proteomes" id="UP000189055"/>
    </source>
</evidence>
<proteinExistence type="predicted"/>
<dbReference type="KEGG" id="aper:A0U91_00145"/>
<dbReference type="Proteomes" id="UP000189055">
    <property type="component" value="Chromosome"/>
</dbReference>
<dbReference type="AlphaFoldDB" id="A0A1U9LB78"/>
<gene>
    <name evidence="1" type="ORF">A0U91_00145</name>
</gene>
<reference evidence="1 2" key="1">
    <citation type="submission" date="2016-03" db="EMBL/GenBank/DDBJ databases">
        <title>Acetic acid bacteria sequencing.</title>
        <authorList>
            <person name="Brandt J."/>
            <person name="Jakob F."/>
            <person name="Vogel R.F."/>
        </authorList>
    </citation>
    <scope>NUCLEOTIDE SEQUENCE [LARGE SCALE GENOMIC DNA]</scope>
    <source>
        <strain evidence="1 2">TMW2.1084</strain>
    </source>
</reference>
<sequence length="214" mass="22598">MEQKYGLPTGVLDAMWAQESSRGKNARASSAGALGEFQIMPDVARAEGVNPNDFKQSADYAARRMRSSMDRYHGSLAASLPAPVSFSMRDKARRNLKPPTIDITPRTAVPIPAIAAAVPIAPCVNMGCCFSSVANALVMPVSAGRSLPSSSCAYPAARGYHSLSSNMLAAETANLKKIAAIIRKASEDIAPLVGQLHYATTAVEGRMGMTTPDQ</sequence>
<organism evidence="1 2">
    <name type="scientific">Acetobacter persici</name>
    <dbReference type="NCBI Taxonomy" id="1076596"/>
    <lineage>
        <taxon>Bacteria</taxon>
        <taxon>Pseudomonadati</taxon>
        <taxon>Pseudomonadota</taxon>
        <taxon>Alphaproteobacteria</taxon>
        <taxon>Acetobacterales</taxon>
        <taxon>Acetobacteraceae</taxon>
        <taxon>Acetobacter</taxon>
    </lineage>
</organism>
<accession>A0A1U9LB78</accession>
<name>A0A1U9LB78_9PROT</name>
<dbReference type="InterPro" id="IPR023346">
    <property type="entry name" value="Lysozyme-like_dom_sf"/>
</dbReference>
<evidence type="ECO:0008006" key="3">
    <source>
        <dbReference type="Google" id="ProtNLM"/>
    </source>
</evidence>